<evidence type="ECO:0000313" key="2">
    <source>
        <dbReference type="Proteomes" id="UP001230649"/>
    </source>
</evidence>
<evidence type="ECO:0000313" key="1">
    <source>
        <dbReference type="EMBL" id="KAJ9100347.1"/>
    </source>
</evidence>
<organism evidence="1 2">
    <name type="scientific">Naganishia adeliensis</name>
    <dbReference type="NCBI Taxonomy" id="92952"/>
    <lineage>
        <taxon>Eukaryota</taxon>
        <taxon>Fungi</taxon>
        <taxon>Dikarya</taxon>
        <taxon>Basidiomycota</taxon>
        <taxon>Agaricomycotina</taxon>
        <taxon>Tremellomycetes</taxon>
        <taxon>Filobasidiales</taxon>
        <taxon>Filobasidiaceae</taxon>
        <taxon>Naganishia</taxon>
    </lineage>
</organism>
<sequence length="655" mass="73548">MSSLTSASTDEHYNKYLWARWKRLGRSGTAWVVLTALVALLSATPGDLLSLPEWPVLATIPATFVLVLACIAPIIYLRAKILHHPTAVQSPSAPSTRTYLSLVMSTINDPNSGRITAWYIWASVVTTSVFIHLWRWRHEAHEGLSLDLKFFKPTARHPYHINERVLFLYLGNGLFAVFLSQKDIFDGAWGKSRWPSDNASLGERLSKRAKRTRNRSLVGWTMPFRLLSLHYATAVLLRLPAIVFDISATQRLDFSPLAAGRKADSYIISALESSDDYYLTFTALELADRSHQVDNRKRVFDDLSTKPTAWTNLYQGCISQLNKSYNRLYTRGGRLSAPASSGSSGASSRSPLTSIPTAQVKQVQSVFYVPPSATKPAALVDQVKATDAKIVDMAAAGLSYIRQRAPNKDTLEHVGEKALSWISPLEEHMPAQAKPVIKSITDGAETAKHKVEDVQHQLQATSSAVTSKISSVATQVAKPADKEWRERGLYPVIGRWMDRIAPRNSLQRDLAEQFVYRVDSAFARRWALDEIDFVLPRRRIDADLMRALAAYVAASLHEDTYGQVQSCVPQIMETFLKYHSELASYKQEFFEKAEARKKEAWLVQARKIWEEEAQVLSQVIEQAVRNFQQVFGEHMKAFEISPAVLNGIRSITQEA</sequence>
<name>A0ACC2VN57_9TREE</name>
<dbReference type="EMBL" id="JASBWS010000076">
    <property type="protein sequence ID" value="KAJ9100347.1"/>
    <property type="molecule type" value="Genomic_DNA"/>
</dbReference>
<comment type="caution">
    <text evidence="1">The sequence shown here is derived from an EMBL/GenBank/DDBJ whole genome shotgun (WGS) entry which is preliminary data.</text>
</comment>
<gene>
    <name evidence="1" type="ORF">QFC20_005480</name>
</gene>
<proteinExistence type="predicted"/>
<dbReference type="Proteomes" id="UP001230649">
    <property type="component" value="Unassembled WGS sequence"/>
</dbReference>
<reference evidence="1" key="1">
    <citation type="submission" date="2023-04" db="EMBL/GenBank/DDBJ databases">
        <title>Draft Genome sequencing of Naganishia species isolated from polar environments using Oxford Nanopore Technology.</title>
        <authorList>
            <person name="Leo P."/>
            <person name="Venkateswaran K."/>
        </authorList>
    </citation>
    <scope>NUCLEOTIDE SEQUENCE</scope>
    <source>
        <strain evidence="1">MNA-CCFEE 5262</strain>
    </source>
</reference>
<accession>A0ACC2VN57</accession>
<protein>
    <submittedName>
        <fullName evidence="1">Uncharacterized protein</fullName>
    </submittedName>
</protein>
<keyword evidence="2" id="KW-1185">Reference proteome</keyword>